<comment type="caution">
    <text evidence="2">The sequence shown here is derived from an EMBL/GenBank/DDBJ whole genome shotgun (WGS) entry which is preliminary data.</text>
</comment>
<proteinExistence type="predicted"/>
<name>A0A849SRA1_UNCEI</name>
<evidence type="ECO:0000256" key="1">
    <source>
        <dbReference type="SAM" id="SignalP"/>
    </source>
</evidence>
<evidence type="ECO:0008006" key="4">
    <source>
        <dbReference type="Google" id="ProtNLM"/>
    </source>
</evidence>
<feature type="signal peptide" evidence="1">
    <location>
        <begin position="1"/>
        <end position="35"/>
    </location>
</feature>
<accession>A0A849SRA1</accession>
<evidence type="ECO:0000313" key="3">
    <source>
        <dbReference type="Proteomes" id="UP000580839"/>
    </source>
</evidence>
<keyword evidence="1" id="KW-0732">Signal</keyword>
<gene>
    <name evidence="2" type="ORF">HOP12_13485</name>
</gene>
<dbReference type="Proteomes" id="UP000580839">
    <property type="component" value="Unassembled WGS sequence"/>
</dbReference>
<feature type="chain" id="PRO_5032579500" description="Porin family protein" evidence="1">
    <location>
        <begin position="36"/>
        <end position="204"/>
    </location>
</feature>
<sequence length="204" mass="21335">MRFDVQVRSLRWVPLYAAALCVAALCAAIAGPASAAGLAWVEPLRGHLSVGYSQLLIENAPGGNISFAGGIDLPVTTTLRAGMEVGVNLLGGKTVSDGSLLADLDYSALEILALAHWQPAWRGPIGRVSFGPGLVAARADLSSIGAAQFESLGVREVAPAVAAGVTLMKRSPAPVRVGLEANTRFAFVSNETWTLIQARLVFHY</sequence>
<protein>
    <recommendedName>
        <fullName evidence="4">Porin family protein</fullName>
    </recommendedName>
</protein>
<evidence type="ECO:0000313" key="2">
    <source>
        <dbReference type="EMBL" id="NOT35154.1"/>
    </source>
</evidence>
<reference evidence="2 3" key="1">
    <citation type="submission" date="2020-04" db="EMBL/GenBank/DDBJ databases">
        <title>Metagenomic profiling of ammonia- and methane-oxidizing microorganisms in a Dutch drinking water treatment plant.</title>
        <authorList>
            <person name="Poghosyan L."/>
            <person name="Leucker S."/>
        </authorList>
    </citation>
    <scope>NUCLEOTIDE SEQUENCE [LARGE SCALE GENOMIC DNA]</scope>
    <source>
        <strain evidence="2">S-RSF-IL-03</strain>
    </source>
</reference>
<organism evidence="2 3">
    <name type="scientific">Eiseniibacteriota bacterium</name>
    <dbReference type="NCBI Taxonomy" id="2212470"/>
    <lineage>
        <taxon>Bacteria</taxon>
        <taxon>Candidatus Eiseniibacteriota</taxon>
    </lineage>
</organism>
<dbReference type="AlphaFoldDB" id="A0A849SRA1"/>
<dbReference type="EMBL" id="JABFRW010000178">
    <property type="protein sequence ID" value="NOT35154.1"/>
    <property type="molecule type" value="Genomic_DNA"/>
</dbReference>